<accession>A0ABV6HG96</accession>
<gene>
    <name evidence="2" type="ORF">ACFFI0_02645</name>
</gene>
<evidence type="ECO:0000313" key="2">
    <source>
        <dbReference type="EMBL" id="MFC0317185.1"/>
    </source>
</evidence>
<protein>
    <submittedName>
        <fullName evidence="2">Uncharacterized protein</fullName>
    </submittedName>
</protein>
<keyword evidence="3" id="KW-1185">Reference proteome</keyword>
<feature type="compositionally biased region" description="Basic and acidic residues" evidence="1">
    <location>
        <begin position="254"/>
        <end position="270"/>
    </location>
</feature>
<feature type="compositionally biased region" description="Basic and acidic residues" evidence="1">
    <location>
        <begin position="137"/>
        <end position="152"/>
    </location>
</feature>
<comment type="caution">
    <text evidence="2">The sequence shown here is derived from an EMBL/GenBank/DDBJ whole genome shotgun (WGS) entry which is preliminary data.</text>
</comment>
<evidence type="ECO:0000256" key="1">
    <source>
        <dbReference type="SAM" id="MobiDB-lite"/>
    </source>
</evidence>
<name>A0ABV6HG96_9SPHI</name>
<feature type="compositionally biased region" description="Polar residues" evidence="1">
    <location>
        <begin position="291"/>
        <end position="305"/>
    </location>
</feature>
<feature type="compositionally biased region" description="Basic and acidic residues" evidence="1">
    <location>
        <begin position="235"/>
        <end position="245"/>
    </location>
</feature>
<organism evidence="2 3">
    <name type="scientific">Olivibacter oleidegradans</name>
    <dbReference type="NCBI Taxonomy" id="760123"/>
    <lineage>
        <taxon>Bacteria</taxon>
        <taxon>Pseudomonadati</taxon>
        <taxon>Bacteroidota</taxon>
        <taxon>Sphingobacteriia</taxon>
        <taxon>Sphingobacteriales</taxon>
        <taxon>Sphingobacteriaceae</taxon>
        <taxon>Olivibacter</taxon>
    </lineage>
</organism>
<sequence>MTFEDFFIKKRIDLRQLEKVEPQLYREFKSHFELMGEKSFDHTKKFWFNRLRKSYHLKEEVGLSQAPISTSSLDENKAIAAAESPQAAKPTGFKPRFKATPPTGEAKPAPNPETDTDSASKAPTGFKPRFKPGQTTRSKEDHAEDQSVKGEDTPPTVAPATDHVNKPSGFKPRFKAGVTNKETAIPKEEPALPKQLEKIGKTEEPSETQKTGEPKDLSKPMGFKPRFKAGLTDKTAAEHLRKEPGHPSNQASKVEGESKDAKDVSDKSTDNESPTISKPTGFKPRFKAGITNKTSTEKPQQTSNPGAEGDKKNMAPEAKAEVPHTNPNTDTEHNAASTEAKPLGFKPRFKPGLKKGDTGNDK</sequence>
<feature type="compositionally biased region" description="Basic and acidic residues" evidence="1">
    <location>
        <begin position="308"/>
        <end position="322"/>
    </location>
</feature>
<feature type="compositionally biased region" description="Basic and acidic residues" evidence="1">
    <location>
        <begin position="184"/>
        <end position="204"/>
    </location>
</feature>
<reference evidence="2 3" key="1">
    <citation type="submission" date="2024-09" db="EMBL/GenBank/DDBJ databases">
        <authorList>
            <person name="Sun Q."/>
            <person name="Mori K."/>
        </authorList>
    </citation>
    <scope>NUCLEOTIDE SEQUENCE [LARGE SCALE GENOMIC DNA]</scope>
    <source>
        <strain evidence="2 3">CCM 7765</strain>
    </source>
</reference>
<evidence type="ECO:0000313" key="3">
    <source>
        <dbReference type="Proteomes" id="UP001589774"/>
    </source>
</evidence>
<dbReference type="Proteomes" id="UP001589774">
    <property type="component" value="Unassembled WGS sequence"/>
</dbReference>
<dbReference type="EMBL" id="JBHLWO010000001">
    <property type="protein sequence ID" value="MFC0317185.1"/>
    <property type="molecule type" value="Genomic_DNA"/>
</dbReference>
<proteinExistence type="predicted"/>
<feature type="region of interest" description="Disordered" evidence="1">
    <location>
        <begin position="77"/>
        <end position="362"/>
    </location>
</feature>
<dbReference type="RefSeq" id="WP_130854790.1">
    <property type="nucleotide sequence ID" value="NZ_JBHLWO010000001.1"/>
</dbReference>
<feature type="compositionally biased region" description="Polar residues" evidence="1">
    <location>
        <begin position="325"/>
        <end position="337"/>
    </location>
</feature>